<dbReference type="KEGG" id="mmag:MMAD_22180"/>
<dbReference type="Proteomes" id="UP000466517">
    <property type="component" value="Chromosome"/>
</dbReference>
<keyword evidence="2 4" id="KW-0274">FAD</keyword>
<name>A0A7I7XFG9_9MYCO</name>
<dbReference type="AlphaFoldDB" id="A0A7I7XFG9"/>
<evidence type="ECO:0000256" key="4">
    <source>
        <dbReference type="PIRSR" id="PIRSR602081-1"/>
    </source>
</evidence>
<dbReference type="PROSITE" id="PS51645">
    <property type="entry name" value="PHR_CRY_ALPHA_BETA"/>
    <property type="match status" value="1"/>
</dbReference>
<dbReference type="Pfam" id="PF00875">
    <property type="entry name" value="DNA_photolyase"/>
    <property type="match status" value="1"/>
</dbReference>
<dbReference type="SUPFAM" id="SSF52425">
    <property type="entry name" value="Cryptochrome/photolyase, N-terminal domain"/>
    <property type="match status" value="1"/>
</dbReference>
<feature type="binding site" evidence="4">
    <location>
        <begin position="253"/>
        <end position="260"/>
    </location>
    <ligand>
        <name>FAD</name>
        <dbReference type="ChEBI" id="CHEBI:57692"/>
    </ligand>
</feature>
<accession>A0A7I7XFG9</accession>
<dbReference type="Gene3D" id="1.10.579.10">
    <property type="entry name" value="DNA Cyclobutane Dipyrimidine Photolyase, subunit A, domain 3"/>
    <property type="match status" value="1"/>
</dbReference>
<dbReference type="GO" id="GO:0009416">
    <property type="term" value="P:response to light stimulus"/>
    <property type="evidence" value="ECO:0007669"/>
    <property type="project" value="TreeGrafter"/>
</dbReference>
<dbReference type="PROSITE" id="PS00394">
    <property type="entry name" value="DNA_PHOTOLYASES_1_1"/>
    <property type="match status" value="1"/>
</dbReference>
<comment type="similarity">
    <text evidence="5">Belongs to the DNA photolyase family.</text>
</comment>
<dbReference type="GO" id="GO:0071949">
    <property type="term" value="F:FAD binding"/>
    <property type="evidence" value="ECO:0007669"/>
    <property type="project" value="TreeGrafter"/>
</dbReference>
<evidence type="ECO:0000259" key="6">
    <source>
        <dbReference type="PROSITE" id="PS51645"/>
    </source>
</evidence>
<feature type="binding site" evidence="4">
    <location>
        <position position="250"/>
    </location>
    <ligand>
        <name>FAD</name>
        <dbReference type="ChEBI" id="CHEBI:57692"/>
    </ligand>
</feature>
<dbReference type="EMBL" id="AP022610">
    <property type="protein sequence ID" value="BBZ27923.1"/>
    <property type="molecule type" value="Genomic_DNA"/>
</dbReference>
<feature type="binding site" evidence="4">
    <location>
        <begin position="353"/>
        <end position="355"/>
    </location>
    <ligand>
        <name>FAD</name>
        <dbReference type="ChEBI" id="CHEBI:57692"/>
    </ligand>
</feature>
<dbReference type="SUPFAM" id="SSF48173">
    <property type="entry name" value="Cryptochrome/photolyase FAD-binding domain"/>
    <property type="match status" value="1"/>
</dbReference>
<feature type="binding site" evidence="4">
    <location>
        <begin position="220"/>
        <end position="224"/>
    </location>
    <ligand>
        <name>FAD</name>
        <dbReference type="ChEBI" id="CHEBI:57692"/>
    </ligand>
</feature>
<dbReference type="GO" id="GO:0006139">
    <property type="term" value="P:nucleobase-containing compound metabolic process"/>
    <property type="evidence" value="ECO:0007669"/>
    <property type="project" value="UniProtKB-ARBA"/>
</dbReference>
<keyword evidence="3 5" id="KW-0157">Chromophore</keyword>
<dbReference type="InterPro" id="IPR002081">
    <property type="entry name" value="Cryptochrome/DNA_photolyase_1"/>
</dbReference>
<organism evidence="7 8">
    <name type="scientific">Mycolicibacterium madagascariense</name>
    <dbReference type="NCBI Taxonomy" id="212765"/>
    <lineage>
        <taxon>Bacteria</taxon>
        <taxon>Bacillati</taxon>
        <taxon>Actinomycetota</taxon>
        <taxon>Actinomycetes</taxon>
        <taxon>Mycobacteriales</taxon>
        <taxon>Mycobacteriaceae</taxon>
        <taxon>Mycolicibacterium</taxon>
    </lineage>
</organism>
<dbReference type="RefSeq" id="WP_163736515.1">
    <property type="nucleotide sequence ID" value="NZ_AP022610.1"/>
</dbReference>
<keyword evidence="8" id="KW-1185">Reference proteome</keyword>
<dbReference type="PRINTS" id="PR00147">
    <property type="entry name" value="DNAPHOTLYASE"/>
</dbReference>
<evidence type="ECO:0000256" key="1">
    <source>
        <dbReference type="ARBA" id="ARBA00022630"/>
    </source>
</evidence>
<dbReference type="Pfam" id="PF03441">
    <property type="entry name" value="FAD_binding_7"/>
    <property type="match status" value="1"/>
</dbReference>
<dbReference type="Gene3D" id="3.40.50.620">
    <property type="entry name" value="HUPs"/>
    <property type="match status" value="1"/>
</dbReference>
<feature type="binding site" evidence="4">
    <location>
        <position position="208"/>
    </location>
    <ligand>
        <name>FAD</name>
        <dbReference type="ChEBI" id="CHEBI:57692"/>
    </ligand>
</feature>
<dbReference type="GO" id="GO:0003677">
    <property type="term" value="F:DNA binding"/>
    <property type="evidence" value="ECO:0007669"/>
    <property type="project" value="TreeGrafter"/>
</dbReference>
<evidence type="ECO:0000256" key="3">
    <source>
        <dbReference type="ARBA" id="ARBA00022991"/>
    </source>
</evidence>
<dbReference type="InterPro" id="IPR006050">
    <property type="entry name" value="DNA_photolyase_N"/>
</dbReference>
<dbReference type="InterPro" id="IPR014729">
    <property type="entry name" value="Rossmann-like_a/b/a_fold"/>
</dbReference>
<gene>
    <name evidence="7" type="ORF">MMAD_22180</name>
</gene>
<feature type="domain" description="Photolyase/cryptochrome alpha/beta" evidence="6">
    <location>
        <begin position="1"/>
        <end position="123"/>
    </location>
</feature>
<dbReference type="InterPro" id="IPR018394">
    <property type="entry name" value="DNA_photolyase_1_CS_C"/>
</dbReference>
<dbReference type="InterPro" id="IPR036155">
    <property type="entry name" value="Crypto/Photolyase_N_sf"/>
</dbReference>
<keyword evidence="7" id="KW-0456">Lyase</keyword>
<dbReference type="GO" id="GO:0006950">
    <property type="term" value="P:response to stress"/>
    <property type="evidence" value="ECO:0007669"/>
    <property type="project" value="UniProtKB-ARBA"/>
</dbReference>
<dbReference type="PANTHER" id="PTHR11455">
    <property type="entry name" value="CRYPTOCHROME"/>
    <property type="match status" value="1"/>
</dbReference>
<dbReference type="InterPro" id="IPR036134">
    <property type="entry name" value="Crypto/Photolyase_FAD-like_sf"/>
</dbReference>
<evidence type="ECO:0000313" key="8">
    <source>
        <dbReference type="Proteomes" id="UP000466517"/>
    </source>
</evidence>
<proteinExistence type="inferred from homology"/>
<dbReference type="PROSITE" id="PS00691">
    <property type="entry name" value="DNA_PHOTOLYASES_1_2"/>
    <property type="match status" value="1"/>
</dbReference>
<dbReference type="GO" id="GO:0003904">
    <property type="term" value="F:deoxyribodipyrimidine photo-lyase activity"/>
    <property type="evidence" value="ECO:0007669"/>
    <property type="project" value="TreeGrafter"/>
</dbReference>
<evidence type="ECO:0000256" key="5">
    <source>
        <dbReference type="RuleBase" id="RU004182"/>
    </source>
</evidence>
<dbReference type="InterPro" id="IPR005101">
    <property type="entry name" value="Cryptochr/Photolyase_FAD-bd"/>
</dbReference>
<protein>
    <submittedName>
        <fullName evidence="7">Deoxyribodipyrimidine photo-lyase</fullName>
    </submittedName>
</protein>
<dbReference type="Gene3D" id="1.25.40.80">
    <property type="match status" value="1"/>
</dbReference>
<reference evidence="7 8" key="1">
    <citation type="journal article" date="2019" name="Emerg. Microbes Infect.">
        <title>Comprehensive subspecies identification of 175 nontuberculous mycobacteria species based on 7547 genomic profiles.</title>
        <authorList>
            <person name="Matsumoto Y."/>
            <person name="Kinjo T."/>
            <person name="Motooka D."/>
            <person name="Nabeya D."/>
            <person name="Jung N."/>
            <person name="Uechi K."/>
            <person name="Horii T."/>
            <person name="Iida T."/>
            <person name="Fujita J."/>
            <person name="Nakamura S."/>
        </authorList>
    </citation>
    <scope>NUCLEOTIDE SEQUENCE [LARGE SCALE GENOMIC DNA]</scope>
    <source>
        <strain evidence="7 8">JCM 13574</strain>
    </source>
</reference>
<comment type="cofactor">
    <cofactor evidence="4">
        <name>FAD</name>
        <dbReference type="ChEBI" id="CHEBI:57692"/>
    </cofactor>
    <text evidence="4">Binds 1 FAD per subunit.</text>
</comment>
<evidence type="ECO:0000256" key="2">
    <source>
        <dbReference type="ARBA" id="ARBA00022827"/>
    </source>
</evidence>
<evidence type="ECO:0000313" key="7">
    <source>
        <dbReference type="EMBL" id="BBZ27923.1"/>
    </source>
</evidence>
<keyword evidence="1 4" id="KW-0285">Flavoprotein</keyword>
<dbReference type="PANTHER" id="PTHR11455:SF9">
    <property type="entry name" value="CRYPTOCHROME CIRCADIAN CLOCK 5 ISOFORM X1"/>
    <property type="match status" value="1"/>
</dbReference>
<sequence length="430" mass="48540">MTSLLWFRRDLRLHDLPPLLDAAKDGQDVLACYVLDPRLRASAGPRRLQYLYDSLRELRDDLDGKLLVTEDRPEKRIPALVKEIGATSVHVSEDFTPFGTKRDAAVREALGDVPLEESGSPYLVSPGRVTKDDGTPYKVFTPFFNAWKQHGWRTPARTSAKTASWIDPSDVSGGVDIPKGDATLEHPAGEAAARKEWKKFVGSVVDDYSDDRNRPDHDGTSRMSAHLKFGAIHPRTMAADLGNGEGAQAYLRELAFRDFYATVLHAWPDSVWWNWNKDFDRIEVDEDAGAKKRFEAWKAGKTGYPIVDAGMRQLAETGYMHNRVRMITASFLVKDLHLPWQWGARWFLEQLTDGDMASNQHGWQWAAGCGTDAAPYFRVFNPTTQGKKFDPDGAYVNRWVPEFGGSDYPEPIVDHAAERTEALRRYEAVR</sequence>